<gene>
    <name evidence="10" type="ORF">BDZ94DRAFT_1167625</name>
</gene>
<reference evidence="10" key="1">
    <citation type="submission" date="2020-11" db="EMBL/GenBank/DDBJ databases">
        <authorList>
            <consortium name="DOE Joint Genome Institute"/>
            <person name="Ahrendt S."/>
            <person name="Riley R."/>
            <person name="Andreopoulos W."/>
            <person name="Labutti K."/>
            <person name="Pangilinan J."/>
            <person name="Ruiz-Duenas F.J."/>
            <person name="Barrasa J.M."/>
            <person name="Sanchez-Garcia M."/>
            <person name="Camarero S."/>
            <person name="Miyauchi S."/>
            <person name="Serrano A."/>
            <person name="Linde D."/>
            <person name="Babiker R."/>
            <person name="Drula E."/>
            <person name="Ayuso-Fernandez I."/>
            <person name="Pacheco R."/>
            <person name="Padilla G."/>
            <person name="Ferreira P."/>
            <person name="Barriuso J."/>
            <person name="Kellner H."/>
            <person name="Castanera R."/>
            <person name="Alfaro M."/>
            <person name="Ramirez L."/>
            <person name="Pisabarro A.G."/>
            <person name="Kuo A."/>
            <person name="Tritt A."/>
            <person name="Lipzen A."/>
            <person name="He G."/>
            <person name="Yan M."/>
            <person name="Ng V."/>
            <person name="Cullen D."/>
            <person name="Martin F."/>
            <person name="Rosso M.-N."/>
            <person name="Henrissat B."/>
            <person name="Hibbett D."/>
            <person name="Martinez A.T."/>
            <person name="Grigoriev I.V."/>
        </authorList>
    </citation>
    <scope>NUCLEOTIDE SEQUENCE</scope>
    <source>
        <strain evidence="10">CBS 247.69</strain>
    </source>
</reference>
<keyword evidence="4" id="KW-0479">Metal-binding</keyword>
<dbReference type="PANTHER" id="PTHR33577:SF9">
    <property type="entry name" value="PEROXIDASE STCC"/>
    <property type="match status" value="1"/>
</dbReference>
<evidence type="ECO:0000256" key="7">
    <source>
        <dbReference type="ARBA" id="ARBA00025795"/>
    </source>
</evidence>
<comment type="cofactor">
    <cofactor evidence="1">
        <name>heme b</name>
        <dbReference type="ChEBI" id="CHEBI:60344"/>
    </cofactor>
</comment>
<keyword evidence="2" id="KW-0575">Peroxidase</keyword>
<keyword evidence="11" id="KW-1185">Reference proteome</keyword>
<dbReference type="GO" id="GO:0004601">
    <property type="term" value="F:peroxidase activity"/>
    <property type="evidence" value="ECO:0007669"/>
    <property type="project" value="UniProtKB-KW"/>
</dbReference>
<evidence type="ECO:0000256" key="3">
    <source>
        <dbReference type="ARBA" id="ARBA00022617"/>
    </source>
</evidence>
<feature type="transmembrane region" description="Helical" evidence="8">
    <location>
        <begin position="23"/>
        <end position="43"/>
    </location>
</feature>
<dbReference type="Pfam" id="PF01328">
    <property type="entry name" value="Peroxidase_2"/>
    <property type="match status" value="1"/>
</dbReference>
<evidence type="ECO:0000256" key="8">
    <source>
        <dbReference type="SAM" id="Phobius"/>
    </source>
</evidence>
<proteinExistence type="inferred from homology"/>
<dbReference type="OrthoDB" id="407298at2759"/>
<evidence type="ECO:0000259" key="9">
    <source>
        <dbReference type="PROSITE" id="PS51405"/>
    </source>
</evidence>
<dbReference type="InterPro" id="IPR036851">
    <property type="entry name" value="Chloroperoxidase-like_sf"/>
</dbReference>
<dbReference type="InterPro" id="IPR000028">
    <property type="entry name" value="Chloroperoxidase"/>
</dbReference>
<keyword evidence="8" id="KW-1133">Transmembrane helix</keyword>
<dbReference type="PROSITE" id="PS51405">
    <property type="entry name" value="HEME_HALOPEROXIDASE"/>
    <property type="match status" value="1"/>
</dbReference>
<dbReference type="AlphaFoldDB" id="A0A9P5Y1A1"/>
<dbReference type="Gene3D" id="1.10.489.10">
    <property type="entry name" value="Chloroperoxidase-like"/>
    <property type="match status" value="1"/>
</dbReference>
<name>A0A9P5Y1A1_9AGAR</name>
<keyword evidence="5" id="KW-0560">Oxidoreductase</keyword>
<dbReference type="EMBL" id="MU150284">
    <property type="protein sequence ID" value="KAF9461448.1"/>
    <property type="molecule type" value="Genomic_DNA"/>
</dbReference>
<comment type="similarity">
    <text evidence="7">Belongs to the chloroperoxidase family.</text>
</comment>
<evidence type="ECO:0000313" key="10">
    <source>
        <dbReference type="EMBL" id="KAF9461448.1"/>
    </source>
</evidence>
<feature type="domain" description="Heme haloperoxidase family profile" evidence="9">
    <location>
        <begin position="1"/>
        <end position="192"/>
    </location>
</feature>
<accession>A0A9P5Y1A1</accession>
<dbReference type="Proteomes" id="UP000807353">
    <property type="component" value="Unassembled WGS sequence"/>
</dbReference>
<evidence type="ECO:0000256" key="6">
    <source>
        <dbReference type="ARBA" id="ARBA00023004"/>
    </source>
</evidence>
<keyword evidence="8" id="KW-0812">Transmembrane</keyword>
<organism evidence="10 11">
    <name type="scientific">Collybia nuda</name>
    <dbReference type="NCBI Taxonomy" id="64659"/>
    <lineage>
        <taxon>Eukaryota</taxon>
        <taxon>Fungi</taxon>
        <taxon>Dikarya</taxon>
        <taxon>Basidiomycota</taxon>
        <taxon>Agaricomycotina</taxon>
        <taxon>Agaricomycetes</taxon>
        <taxon>Agaricomycetidae</taxon>
        <taxon>Agaricales</taxon>
        <taxon>Tricholomatineae</taxon>
        <taxon>Clitocybaceae</taxon>
        <taxon>Collybia</taxon>
    </lineage>
</organism>
<keyword evidence="6" id="KW-0408">Iron</keyword>
<keyword evidence="3" id="KW-0349">Heme</keyword>
<sequence length="215" mass="23866">HHTHSARDGKNLSILDLIWGLKAGYNLSTPLATFLAVGGFILLRRIRNVSLFEIGKHGAIEHNASLVHEDTPSGQKYAPISIHQSLVEELIRDAKTGNEKDEGPEAGESRILMDASDVARARVRREKSSPKLDGVHAEIARGEMGIILGVWEVQAGDNVGVPVEWIREWIGYERFPKAWKATHTQGLLDVVKRAKAIRKAMDEQRQAETTVNTKL</sequence>
<protein>
    <recommendedName>
        <fullName evidence="9">Heme haloperoxidase family profile domain-containing protein</fullName>
    </recommendedName>
</protein>
<evidence type="ECO:0000256" key="1">
    <source>
        <dbReference type="ARBA" id="ARBA00001970"/>
    </source>
</evidence>
<evidence type="ECO:0000256" key="4">
    <source>
        <dbReference type="ARBA" id="ARBA00022723"/>
    </source>
</evidence>
<evidence type="ECO:0000313" key="11">
    <source>
        <dbReference type="Proteomes" id="UP000807353"/>
    </source>
</evidence>
<comment type="caution">
    <text evidence="10">The sequence shown here is derived from an EMBL/GenBank/DDBJ whole genome shotgun (WGS) entry which is preliminary data.</text>
</comment>
<dbReference type="SUPFAM" id="SSF47571">
    <property type="entry name" value="Cloroperoxidase"/>
    <property type="match status" value="1"/>
</dbReference>
<dbReference type="PANTHER" id="PTHR33577">
    <property type="entry name" value="STERIGMATOCYSTIN BIOSYNTHESIS PEROXIDASE STCC-RELATED"/>
    <property type="match status" value="1"/>
</dbReference>
<feature type="non-terminal residue" evidence="10">
    <location>
        <position position="1"/>
    </location>
</feature>
<evidence type="ECO:0000256" key="5">
    <source>
        <dbReference type="ARBA" id="ARBA00023002"/>
    </source>
</evidence>
<evidence type="ECO:0000256" key="2">
    <source>
        <dbReference type="ARBA" id="ARBA00022559"/>
    </source>
</evidence>
<dbReference type="GO" id="GO:0046872">
    <property type="term" value="F:metal ion binding"/>
    <property type="evidence" value="ECO:0007669"/>
    <property type="project" value="UniProtKB-KW"/>
</dbReference>
<keyword evidence="8" id="KW-0472">Membrane</keyword>